<dbReference type="SUPFAM" id="SSF56672">
    <property type="entry name" value="DNA/RNA polymerases"/>
    <property type="match status" value="1"/>
</dbReference>
<dbReference type="InterPro" id="IPR052343">
    <property type="entry name" value="Retrotransposon-Effector_Assoc"/>
</dbReference>
<evidence type="ECO:0000256" key="2">
    <source>
        <dbReference type="SAM" id="Coils"/>
    </source>
</evidence>
<keyword evidence="1" id="KW-0479">Metal-binding</keyword>
<accession>A0A2N9GJA3</accession>
<gene>
    <name evidence="6" type="ORF">FSB_LOCUS27391</name>
</gene>
<organism evidence="6">
    <name type="scientific">Fagus sylvatica</name>
    <name type="common">Beechnut</name>
    <dbReference type="NCBI Taxonomy" id="28930"/>
    <lineage>
        <taxon>Eukaryota</taxon>
        <taxon>Viridiplantae</taxon>
        <taxon>Streptophyta</taxon>
        <taxon>Embryophyta</taxon>
        <taxon>Tracheophyta</taxon>
        <taxon>Spermatophyta</taxon>
        <taxon>Magnoliopsida</taxon>
        <taxon>eudicotyledons</taxon>
        <taxon>Gunneridae</taxon>
        <taxon>Pentapetalae</taxon>
        <taxon>rosids</taxon>
        <taxon>fabids</taxon>
        <taxon>Fagales</taxon>
        <taxon>Fagaceae</taxon>
        <taxon>Fagus</taxon>
    </lineage>
</organism>
<evidence type="ECO:0000256" key="1">
    <source>
        <dbReference type="PROSITE-ProRule" id="PRU00047"/>
    </source>
</evidence>
<proteinExistence type="predicted"/>
<dbReference type="EMBL" id="OIVN01001982">
    <property type="protein sequence ID" value="SPC99509.1"/>
    <property type="molecule type" value="Genomic_DNA"/>
</dbReference>
<feature type="region of interest" description="Disordered" evidence="3">
    <location>
        <begin position="282"/>
        <end position="311"/>
    </location>
</feature>
<dbReference type="PROSITE" id="PS50158">
    <property type="entry name" value="ZF_CCHC"/>
    <property type="match status" value="1"/>
</dbReference>
<dbReference type="PROSITE" id="PS50878">
    <property type="entry name" value="RT_POL"/>
    <property type="match status" value="1"/>
</dbReference>
<dbReference type="GO" id="GO:0003676">
    <property type="term" value="F:nucleic acid binding"/>
    <property type="evidence" value="ECO:0007669"/>
    <property type="project" value="InterPro"/>
</dbReference>
<dbReference type="GO" id="GO:0004523">
    <property type="term" value="F:RNA-DNA hybrid ribonuclease activity"/>
    <property type="evidence" value="ECO:0007669"/>
    <property type="project" value="InterPro"/>
</dbReference>
<dbReference type="PANTHER" id="PTHR46890:SF48">
    <property type="entry name" value="RNA-DIRECTED DNA POLYMERASE"/>
    <property type="match status" value="1"/>
</dbReference>
<feature type="domain" description="Reverse transcriptase" evidence="5">
    <location>
        <begin position="715"/>
        <end position="997"/>
    </location>
</feature>
<dbReference type="CDD" id="cd01650">
    <property type="entry name" value="RT_nLTR_like"/>
    <property type="match status" value="1"/>
</dbReference>
<dbReference type="InterPro" id="IPR036397">
    <property type="entry name" value="RNaseH_sf"/>
</dbReference>
<evidence type="ECO:0000313" key="6">
    <source>
        <dbReference type="EMBL" id="SPC99509.1"/>
    </source>
</evidence>
<protein>
    <recommendedName>
        <fullName evidence="7">Reverse transcriptase domain-containing protein</fullName>
    </recommendedName>
</protein>
<dbReference type="InterPro" id="IPR025836">
    <property type="entry name" value="Zn_knuckle_CX2CX4HX4C"/>
</dbReference>
<dbReference type="SUPFAM" id="SSF56219">
    <property type="entry name" value="DNase I-like"/>
    <property type="match status" value="1"/>
</dbReference>
<dbReference type="InterPro" id="IPR036691">
    <property type="entry name" value="Endo/exonu/phosph_ase_sf"/>
</dbReference>
<dbReference type="InterPro" id="IPR043502">
    <property type="entry name" value="DNA/RNA_pol_sf"/>
</dbReference>
<evidence type="ECO:0000259" key="5">
    <source>
        <dbReference type="PROSITE" id="PS50878"/>
    </source>
</evidence>
<dbReference type="InterPro" id="IPR001878">
    <property type="entry name" value="Znf_CCHC"/>
</dbReference>
<dbReference type="Pfam" id="PF13456">
    <property type="entry name" value="RVT_3"/>
    <property type="match status" value="1"/>
</dbReference>
<dbReference type="PANTHER" id="PTHR46890">
    <property type="entry name" value="NON-LTR RETROLELEMENT REVERSE TRANSCRIPTASE-LIKE PROTEIN-RELATED"/>
    <property type="match status" value="1"/>
</dbReference>
<dbReference type="Gene3D" id="3.30.420.10">
    <property type="entry name" value="Ribonuclease H-like superfamily/Ribonuclease H"/>
    <property type="match status" value="1"/>
</dbReference>
<reference evidence="6" key="1">
    <citation type="submission" date="2018-02" db="EMBL/GenBank/DDBJ databases">
        <authorList>
            <person name="Cohen D.B."/>
            <person name="Kent A.D."/>
        </authorList>
    </citation>
    <scope>NUCLEOTIDE SEQUENCE</scope>
</reference>
<feature type="coiled-coil region" evidence="2">
    <location>
        <begin position="324"/>
        <end position="351"/>
    </location>
</feature>
<keyword evidence="1" id="KW-0863">Zinc-finger</keyword>
<dbReference type="InterPro" id="IPR002156">
    <property type="entry name" value="RNaseH_domain"/>
</dbReference>
<dbReference type="SUPFAM" id="SSF53098">
    <property type="entry name" value="Ribonuclease H-like"/>
    <property type="match status" value="1"/>
</dbReference>
<evidence type="ECO:0000256" key="3">
    <source>
        <dbReference type="SAM" id="MobiDB-lite"/>
    </source>
</evidence>
<sequence>MEPQSSRTNEDPMEEFEEELEHLVDKANRLICKNGRFSLKASSAEGEKADRLTLVGKVIAEKVLNKNKVVVITTKAWAPAKGMSVKAHNLPLEYISKENAEAIGNGMGKFIEADLAGVVDARWGNFIRVKVELKYERLSDFCYQCGHLGHLRRDCRWNSEKQGGPSQEGRKDFGRWMIADSIFSKANRVSDLLFNDVIDAHLAEDRISNGDEDEEERVIHDQEERVETLVSNTEAEILLQQVISAAEYDEEVGLDGTFLAWASIMHSKDKAKPNTNQHNVIIRNLEESPGEEKSRTPKRDREDAEEVEEMNSKKLKLEPVRKVNERQTRLAKEKAAEAKRLRELRKLARDKEGRKRLEELKEEERSSPWLCCGDFNCIVSQAEKKGGRSFVESSRGELRNFLDNCSLIDLGFKGNSFTWTNKRMGRDNIKERLDRAVANAEWKRLFPKATIKHLPMLSSDHAPLVINSHEDIPSGPKPFRFEEAWTRDNNCSMVIKKAWVDRTRSPPQQSLSIRIKNVKVQLKWWNKFVFGSIQSRAIKVKDELERVQALDATLENGIKEEKLQKEYDECLRREELLWRQKSRVTWLTTSDLNTKFFHITTLVRRRRNQICFLKNNSGSWVQGNEAIGTSFSSFFSELFKSSNPSIPMEVENLFSNVISSEENEEICNIPTEVEIKNAVFSMGSLKAPGPDGLPPLFYKRYWEIVKKEVIGAVQNFFYTGNLQRQLNYTYIALIPKLEGAASVNQFRPISLCNVVYKIISKILASRLKPLLPKIISPWQGAFVPGRVIQDNTIIAQEVIHAMKKTKGKQGYMALKMDMEKAYDRMEWSLILKVMERLGFCHKWISLIKECIASSSFSVLINGSPSGHFSPSRGLRQGDPLSPFLFILGSEVLSRLLHNAENMGSFKGFPLAPACPKVSHLLFADDLIIFAKATVEDAKAIQSCIDLYQHCSGQLVNAKKSAIMFSKRVPRRMHAGGLGLRRSHDMNNALLSKLGWSVATKEDKIWVQYLSAKYLRRESFWSTKARGNASWVWKSILSTRDTLVKGTCWKISTSIGINIWSNPWVPKCHGFKPKPRSQGEQAVNWISDLILTNPRRWDEAKLEECFDGESVQHIKEIQLGEVCQEDKLIWCPSNTGSLTAKSAYWTAQQHRFVIPESIEHLFIECPFARIAWSLSPWPIRFDLLNYNSIVDWVKAIIKPTTSLGIRKEEEHKFIIYATVLCDVLWMNRNLANHNSNSLNPSLIAAQVHKVAASHCNAWDFKVFDRGRHSGWSPPTPPNVKINFDAAVGPNGSYLAAVCCDHNAKILGVWSDFCASSDPLIAEARAALLAVKKMKEEGFKWVCFEGDSLIVSQAIQGLSHAQFWSIDCIIAEIRSILPFFSFWLVSHVSRDFNIVAHSVAQWAAACKVRGTIPISSIPVHLIEKRAEGDGSSAASF</sequence>
<dbReference type="InterPro" id="IPR012337">
    <property type="entry name" value="RNaseH-like_sf"/>
</dbReference>
<keyword evidence="2" id="KW-0175">Coiled coil</keyword>
<dbReference type="CDD" id="cd06222">
    <property type="entry name" value="RNase_H_like"/>
    <property type="match status" value="1"/>
</dbReference>
<dbReference type="GO" id="GO:0008270">
    <property type="term" value="F:zinc ion binding"/>
    <property type="evidence" value="ECO:0007669"/>
    <property type="project" value="UniProtKB-KW"/>
</dbReference>
<dbReference type="InterPro" id="IPR000477">
    <property type="entry name" value="RT_dom"/>
</dbReference>
<evidence type="ECO:0000259" key="4">
    <source>
        <dbReference type="PROSITE" id="PS50158"/>
    </source>
</evidence>
<feature type="compositionally biased region" description="Basic and acidic residues" evidence="3">
    <location>
        <begin position="284"/>
        <end position="302"/>
    </location>
</feature>
<dbReference type="InterPro" id="IPR044730">
    <property type="entry name" value="RNase_H-like_dom_plant"/>
</dbReference>
<dbReference type="Pfam" id="PF00078">
    <property type="entry name" value="RVT_1"/>
    <property type="match status" value="1"/>
</dbReference>
<dbReference type="Gene3D" id="3.60.10.10">
    <property type="entry name" value="Endonuclease/exonuclease/phosphatase"/>
    <property type="match status" value="1"/>
</dbReference>
<name>A0A2N9GJA3_FAGSY</name>
<feature type="domain" description="CCHC-type" evidence="4">
    <location>
        <begin position="142"/>
        <end position="156"/>
    </location>
</feature>
<keyword evidence="1" id="KW-0862">Zinc</keyword>
<dbReference type="Pfam" id="PF14392">
    <property type="entry name" value="zf-CCHC_4"/>
    <property type="match status" value="1"/>
</dbReference>
<evidence type="ECO:0008006" key="7">
    <source>
        <dbReference type="Google" id="ProtNLM"/>
    </source>
</evidence>